<dbReference type="Pfam" id="PF04444">
    <property type="entry name" value="Dioxygenase_N"/>
    <property type="match status" value="1"/>
</dbReference>
<evidence type="ECO:0000256" key="2">
    <source>
        <dbReference type="ARBA" id="ARBA00007825"/>
    </source>
</evidence>
<dbReference type="GO" id="GO:0009712">
    <property type="term" value="P:catechol-containing compound metabolic process"/>
    <property type="evidence" value="ECO:0007669"/>
    <property type="project" value="InterPro"/>
</dbReference>
<dbReference type="GO" id="GO:0008199">
    <property type="term" value="F:ferric iron binding"/>
    <property type="evidence" value="ECO:0007669"/>
    <property type="project" value="InterPro"/>
</dbReference>
<dbReference type="RefSeq" id="XP_046066751.1">
    <property type="nucleotide sequence ID" value="XM_046212116.1"/>
</dbReference>
<dbReference type="GeneID" id="70242403"/>
<comment type="similarity">
    <text evidence="2">Belongs to the intradiol ring-cleavage dioxygenase family.</text>
</comment>
<dbReference type="GO" id="GO:0018576">
    <property type="term" value="F:catechol 1,2-dioxygenase activity"/>
    <property type="evidence" value="ECO:0007669"/>
    <property type="project" value="InterPro"/>
</dbReference>
<proteinExistence type="inferred from homology"/>
<dbReference type="Proteomes" id="UP001201262">
    <property type="component" value="Unassembled WGS sequence"/>
</dbReference>
<dbReference type="PANTHER" id="PTHR33711">
    <property type="entry name" value="DIOXYGENASE, PUTATIVE (AFU_ORTHOLOGUE AFUA_2G02910)-RELATED"/>
    <property type="match status" value="1"/>
</dbReference>
<evidence type="ECO:0000256" key="6">
    <source>
        <dbReference type="ARBA" id="ARBA00023004"/>
    </source>
</evidence>
<gene>
    <name evidence="9" type="ORF">BGW36DRAFT_306036</name>
</gene>
<protein>
    <submittedName>
        <fullName evidence="9">Catechol dioxygenase</fullName>
    </submittedName>
</protein>
<dbReference type="AlphaFoldDB" id="A0AAD4KF58"/>
<keyword evidence="10" id="KW-1185">Reference proteome</keyword>
<sequence>MSSWKDPQHSLRYGEHSDAAGGVHAHRFDTNLSNQVIGATGLNAHPRLASIMPNLIKHLHDFMRESKITSAELMAAFDLLAWAGKMTDDKRHEVLLVGDVFGLEPLADDITYTLAADGSTIPTVLGPFWRANAPIRNMGDSIVFGIECGGHTYMHGHIVDAQTREPIENAELDIWETAPNGKYEQQDPDQVDMNLRGRFRTGADGSYNLYCLRPTTYAIPQDGPAGKLLQLLDRHPMRPAHIHCIVTAAGYKRLTTELFDRQDEHVHNDAVFAVKEDLIVDFLPRTGDPKAQFDLEYTFKLARLNPQS</sequence>
<evidence type="ECO:0000256" key="5">
    <source>
        <dbReference type="ARBA" id="ARBA00023002"/>
    </source>
</evidence>
<dbReference type="Gene3D" id="2.60.130.10">
    <property type="entry name" value="Aromatic compound dioxygenase"/>
    <property type="match status" value="1"/>
</dbReference>
<dbReference type="PANTHER" id="PTHR33711:SF7">
    <property type="entry name" value="INTRADIOL RING-CLEAVAGE DIOXYGENASES DOMAIN-CONTAINING PROTEIN-RELATED"/>
    <property type="match status" value="1"/>
</dbReference>
<dbReference type="InterPro" id="IPR050770">
    <property type="entry name" value="Intradiol_RC_Dioxygenase"/>
</dbReference>
<keyword evidence="5" id="KW-0560">Oxidoreductase</keyword>
<evidence type="ECO:0000313" key="9">
    <source>
        <dbReference type="EMBL" id="KAH8690555.1"/>
    </source>
</evidence>
<dbReference type="InterPro" id="IPR007535">
    <property type="entry name" value="Catechol_dOase_N"/>
</dbReference>
<comment type="caution">
    <text evidence="9">The sequence shown here is derived from an EMBL/GenBank/DDBJ whole genome shotgun (WGS) entry which is preliminary data.</text>
</comment>
<keyword evidence="4 9" id="KW-0223">Dioxygenase</keyword>
<accession>A0AAD4KF58</accession>
<evidence type="ECO:0000256" key="1">
    <source>
        <dbReference type="ARBA" id="ARBA00001965"/>
    </source>
</evidence>
<name>A0AAD4KF58_9EURO</name>
<comment type="cofactor">
    <cofactor evidence="1">
        <name>Fe(3+)</name>
        <dbReference type="ChEBI" id="CHEBI:29034"/>
    </cofactor>
</comment>
<organism evidence="9 10">
    <name type="scientific">Talaromyces proteolyticus</name>
    <dbReference type="NCBI Taxonomy" id="1131652"/>
    <lineage>
        <taxon>Eukaryota</taxon>
        <taxon>Fungi</taxon>
        <taxon>Dikarya</taxon>
        <taxon>Ascomycota</taxon>
        <taxon>Pezizomycotina</taxon>
        <taxon>Eurotiomycetes</taxon>
        <taxon>Eurotiomycetidae</taxon>
        <taxon>Eurotiales</taxon>
        <taxon>Trichocomaceae</taxon>
        <taxon>Talaromyces</taxon>
        <taxon>Talaromyces sect. Bacilispori</taxon>
    </lineage>
</organism>
<keyword evidence="3" id="KW-0479">Metal-binding</keyword>
<evidence type="ECO:0000256" key="4">
    <source>
        <dbReference type="ARBA" id="ARBA00022964"/>
    </source>
</evidence>
<evidence type="ECO:0000256" key="3">
    <source>
        <dbReference type="ARBA" id="ARBA00022723"/>
    </source>
</evidence>
<dbReference type="SUPFAM" id="SSF49482">
    <property type="entry name" value="Aromatic compound dioxygenase"/>
    <property type="match status" value="1"/>
</dbReference>
<evidence type="ECO:0000313" key="10">
    <source>
        <dbReference type="Proteomes" id="UP001201262"/>
    </source>
</evidence>
<keyword evidence="6" id="KW-0408">Iron</keyword>
<feature type="domain" description="Intradiol ring-cleavage dioxygenases" evidence="7">
    <location>
        <begin position="126"/>
        <end position="301"/>
    </location>
</feature>
<reference evidence="9" key="1">
    <citation type="submission" date="2021-12" db="EMBL/GenBank/DDBJ databases">
        <title>Convergent genome expansion in fungi linked to evolution of root-endophyte symbiosis.</title>
        <authorList>
            <consortium name="DOE Joint Genome Institute"/>
            <person name="Ke Y.-H."/>
            <person name="Bonito G."/>
            <person name="Liao H.-L."/>
            <person name="Looney B."/>
            <person name="Rojas-Flechas A."/>
            <person name="Nash J."/>
            <person name="Hameed K."/>
            <person name="Schadt C."/>
            <person name="Martin F."/>
            <person name="Crous P.W."/>
            <person name="Miettinen O."/>
            <person name="Magnuson J.K."/>
            <person name="Labbe J."/>
            <person name="Jacobson D."/>
            <person name="Doktycz M.J."/>
            <person name="Veneault-Fourrey C."/>
            <person name="Kuo A."/>
            <person name="Mondo S."/>
            <person name="Calhoun S."/>
            <person name="Riley R."/>
            <person name="Ohm R."/>
            <person name="LaButti K."/>
            <person name="Andreopoulos B."/>
            <person name="Pangilinan J."/>
            <person name="Nolan M."/>
            <person name="Tritt A."/>
            <person name="Clum A."/>
            <person name="Lipzen A."/>
            <person name="Daum C."/>
            <person name="Barry K."/>
            <person name="Grigoriev I.V."/>
            <person name="Vilgalys R."/>
        </authorList>
    </citation>
    <scope>NUCLEOTIDE SEQUENCE</scope>
    <source>
        <strain evidence="9">PMI_201</strain>
    </source>
</reference>
<evidence type="ECO:0000259" key="7">
    <source>
        <dbReference type="Pfam" id="PF00775"/>
    </source>
</evidence>
<dbReference type="InterPro" id="IPR000627">
    <property type="entry name" value="Intradiol_dOase_C"/>
</dbReference>
<dbReference type="InterPro" id="IPR015889">
    <property type="entry name" value="Intradiol_dOase_core"/>
</dbReference>
<evidence type="ECO:0000259" key="8">
    <source>
        <dbReference type="Pfam" id="PF04444"/>
    </source>
</evidence>
<dbReference type="Pfam" id="PF00775">
    <property type="entry name" value="Dioxygenase_C"/>
    <property type="match status" value="1"/>
</dbReference>
<feature type="domain" description="Catechol dioxygenase N-terminal" evidence="8">
    <location>
        <begin position="46"/>
        <end position="113"/>
    </location>
</feature>
<dbReference type="EMBL" id="JAJTJA010000013">
    <property type="protein sequence ID" value="KAH8690555.1"/>
    <property type="molecule type" value="Genomic_DNA"/>
</dbReference>